<comment type="caution">
    <text evidence="1">The sequence shown here is derived from an EMBL/GenBank/DDBJ whole genome shotgun (WGS) entry which is preliminary data.</text>
</comment>
<protein>
    <submittedName>
        <fullName evidence="1">Uncharacterized protein</fullName>
    </submittedName>
</protein>
<accession>A0ABS7A8E3</accession>
<organism evidence="1 2">
    <name type="scientific">Roseomonas alba</name>
    <dbReference type="NCBI Taxonomy" id="2846776"/>
    <lineage>
        <taxon>Bacteria</taxon>
        <taxon>Pseudomonadati</taxon>
        <taxon>Pseudomonadota</taxon>
        <taxon>Alphaproteobacteria</taxon>
        <taxon>Acetobacterales</taxon>
        <taxon>Roseomonadaceae</taxon>
        <taxon>Roseomonas</taxon>
    </lineage>
</organism>
<keyword evidence="2" id="KW-1185">Reference proteome</keyword>
<dbReference type="RefSeq" id="WP_219763197.1">
    <property type="nucleotide sequence ID" value="NZ_JAHYBZ010000004.1"/>
</dbReference>
<reference evidence="1 2" key="1">
    <citation type="submission" date="2021-07" db="EMBL/GenBank/DDBJ databases">
        <authorList>
            <person name="So Y."/>
        </authorList>
    </citation>
    <scope>NUCLEOTIDE SEQUENCE [LARGE SCALE GENOMIC DNA]</scope>
    <source>
        <strain evidence="1 2">HJA6</strain>
    </source>
</reference>
<sequence>MTEDGTKTAYARIGLWFNAETGHIHLSLPGQGLSTVIDTATSKRGHPHLFNKLAKMLRDAGKPHPAIVEDWKAR</sequence>
<name>A0ABS7A8E3_9PROT</name>
<evidence type="ECO:0000313" key="2">
    <source>
        <dbReference type="Proteomes" id="UP001196565"/>
    </source>
</evidence>
<dbReference type="EMBL" id="JAHYBZ010000004">
    <property type="protein sequence ID" value="MBW6398575.1"/>
    <property type="molecule type" value="Genomic_DNA"/>
</dbReference>
<proteinExistence type="predicted"/>
<gene>
    <name evidence="1" type="ORF">KPL78_11990</name>
</gene>
<evidence type="ECO:0000313" key="1">
    <source>
        <dbReference type="EMBL" id="MBW6398575.1"/>
    </source>
</evidence>
<dbReference type="Proteomes" id="UP001196565">
    <property type="component" value="Unassembled WGS sequence"/>
</dbReference>